<evidence type="ECO:0000256" key="1">
    <source>
        <dbReference type="SAM" id="SignalP"/>
    </source>
</evidence>
<dbReference type="PANTHER" id="PTHR32015">
    <property type="entry name" value="FASTING INDUCED LIPASE"/>
    <property type="match status" value="1"/>
</dbReference>
<dbReference type="AlphaFoldDB" id="A0A8H6W0W1"/>
<dbReference type="GeneID" id="59349799"/>
<dbReference type="SUPFAM" id="SSF53474">
    <property type="entry name" value="alpha/beta-Hydrolases"/>
    <property type="match status" value="1"/>
</dbReference>
<name>A0A8H6W0W1_9AGAR</name>
<evidence type="ECO:0000313" key="2">
    <source>
        <dbReference type="EMBL" id="KAF7295314.1"/>
    </source>
</evidence>
<dbReference type="EMBL" id="JACAZF010000009">
    <property type="protein sequence ID" value="KAF7295314.1"/>
    <property type="molecule type" value="Genomic_DNA"/>
</dbReference>
<dbReference type="InterPro" id="IPR029058">
    <property type="entry name" value="AB_hydrolase_fold"/>
</dbReference>
<sequence>MRLQNLVLLPFFVYSASAGLIPKSVLEARNQIWDAIVELRLTGNPPNDFACRSKVHPNPVFLIHALSANPGIDLNLLQDDMKKKGYCTYTSTYGAHTLMPWIGGLTSMQSSVKDLTADILSVLAKTGASKIDLVGHSEGGVMSLYAPLKSPQLASKVERIVALGPAMHGAQYFGLTNLFYKDGQFSRDIAKGVLDFLGCPACDDMATGGAVFKELAAASQKYNGKPGSGIAPAGAKTTIIMSRSDTLVAPKTSIVNETGVNNIFVQDFCPDDPVGHGGLAWDDSVWSLVYNALEENPKGPIKCGKGLRF</sequence>
<dbReference type="Pfam" id="PF01674">
    <property type="entry name" value="Lipase_2"/>
    <property type="match status" value="1"/>
</dbReference>
<organism evidence="2 3">
    <name type="scientific">Mycena indigotica</name>
    <dbReference type="NCBI Taxonomy" id="2126181"/>
    <lineage>
        <taxon>Eukaryota</taxon>
        <taxon>Fungi</taxon>
        <taxon>Dikarya</taxon>
        <taxon>Basidiomycota</taxon>
        <taxon>Agaricomycotina</taxon>
        <taxon>Agaricomycetes</taxon>
        <taxon>Agaricomycetidae</taxon>
        <taxon>Agaricales</taxon>
        <taxon>Marasmiineae</taxon>
        <taxon>Mycenaceae</taxon>
        <taxon>Mycena</taxon>
    </lineage>
</organism>
<dbReference type="RefSeq" id="XP_037216677.1">
    <property type="nucleotide sequence ID" value="XM_037367283.1"/>
</dbReference>
<comment type="caution">
    <text evidence="2">The sequence shown here is derived from an EMBL/GenBank/DDBJ whole genome shotgun (WGS) entry which is preliminary data.</text>
</comment>
<dbReference type="Proteomes" id="UP000636479">
    <property type="component" value="Unassembled WGS sequence"/>
</dbReference>
<proteinExistence type="predicted"/>
<dbReference type="PANTHER" id="PTHR32015:SF1">
    <property type="entry name" value="LIPASE"/>
    <property type="match status" value="1"/>
</dbReference>
<dbReference type="OrthoDB" id="9974421at2759"/>
<dbReference type="GO" id="GO:0016298">
    <property type="term" value="F:lipase activity"/>
    <property type="evidence" value="ECO:0007669"/>
    <property type="project" value="TreeGrafter"/>
</dbReference>
<dbReference type="InterPro" id="IPR002918">
    <property type="entry name" value="Lipase_EstA/Esterase_EstB"/>
</dbReference>
<keyword evidence="1" id="KW-0732">Signal</keyword>
<feature type="signal peptide" evidence="1">
    <location>
        <begin position="1"/>
        <end position="18"/>
    </location>
</feature>
<gene>
    <name evidence="2" type="ORF">MIND_01070700</name>
</gene>
<reference evidence="2" key="1">
    <citation type="submission" date="2020-05" db="EMBL/GenBank/DDBJ databases">
        <title>Mycena genomes resolve the evolution of fungal bioluminescence.</title>
        <authorList>
            <person name="Tsai I.J."/>
        </authorList>
    </citation>
    <scope>NUCLEOTIDE SEQUENCE</scope>
    <source>
        <strain evidence="2">171206Taipei</strain>
    </source>
</reference>
<dbReference type="GO" id="GO:0016042">
    <property type="term" value="P:lipid catabolic process"/>
    <property type="evidence" value="ECO:0007669"/>
    <property type="project" value="InterPro"/>
</dbReference>
<feature type="chain" id="PRO_5034520116" evidence="1">
    <location>
        <begin position="19"/>
        <end position="309"/>
    </location>
</feature>
<accession>A0A8H6W0W1</accession>
<protein>
    <submittedName>
        <fullName evidence="2">Putative lipase class 2 protein</fullName>
    </submittedName>
</protein>
<keyword evidence="3" id="KW-1185">Reference proteome</keyword>
<dbReference type="Gene3D" id="3.40.50.1820">
    <property type="entry name" value="alpha/beta hydrolase"/>
    <property type="match status" value="1"/>
</dbReference>
<evidence type="ECO:0000313" key="3">
    <source>
        <dbReference type="Proteomes" id="UP000636479"/>
    </source>
</evidence>